<proteinExistence type="predicted"/>
<organism evidence="2 3">
    <name type="scientific">Butyribacter intestini</name>
    <dbReference type="NCBI Taxonomy" id="1703332"/>
    <lineage>
        <taxon>Bacteria</taxon>
        <taxon>Bacillati</taxon>
        <taxon>Bacillota</taxon>
        <taxon>Clostridia</taxon>
        <taxon>Lachnospirales</taxon>
        <taxon>Lachnospiraceae</taxon>
        <taxon>Butyribacter</taxon>
    </lineage>
</organism>
<dbReference type="Proteomes" id="UP000050833">
    <property type="component" value="Unassembled WGS sequence"/>
</dbReference>
<evidence type="ECO:0000313" key="3">
    <source>
        <dbReference type="Proteomes" id="UP000050833"/>
    </source>
</evidence>
<comment type="caution">
    <text evidence="2">The sequence shown here is derived from an EMBL/GenBank/DDBJ whole genome shotgun (WGS) entry which is preliminary data.</text>
</comment>
<dbReference type="AlphaFoldDB" id="A0AAW3JT56"/>
<accession>A0AAW3JT56</accession>
<keyword evidence="1" id="KW-1133">Transmembrane helix</keyword>
<feature type="transmembrane region" description="Helical" evidence="1">
    <location>
        <begin position="12"/>
        <end position="31"/>
    </location>
</feature>
<evidence type="ECO:0000313" key="2">
    <source>
        <dbReference type="EMBL" id="KQC85560.1"/>
    </source>
</evidence>
<keyword evidence="3" id="KW-1185">Reference proteome</keyword>
<sequence length="238" mass="26825">MFAIQITIKTGKIYNYTIGLVVAMGILPISAHSNIASAQEQEQTGTLVMTKEDEIDSFDDLAGMTLDMSNKNIVPDDSGKVEIDVNDAVQQGNMARNMIKGNLSFVIEGFNFKKMNGVSSINRPIQNIYVMNNEIYVTQTYTINDNRERQGIAIDNSLNIYIVCDGNGTYNTRADLCVIFKKSKRTIYYNVYWDISEEIEIEGIQVCNNKIYIGVSPKNEKSRNKAYIYSVDNGLIYE</sequence>
<reference evidence="2 3" key="1">
    <citation type="submission" date="2015-10" db="EMBL/GenBank/DDBJ databases">
        <title>Butyribacter intestini gen. nov., sp. nov., a butyric acid-producing bacterium of the family Lachnospiraceae isolated from the human faeces.</title>
        <authorList>
            <person name="Zou Y."/>
            <person name="Xue W."/>
            <person name="Luo G."/>
            <person name="Lv M."/>
        </authorList>
    </citation>
    <scope>NUCLEOTIDE SEQUENCE [LARGE SCALE GENOMIC DNA]</scope>
    <source>
        <strain evidence="2 3">TF01-11</strain>
    </source>
</reference>
<gene>
    <name evidence="2" type="ORF">APZ18_12885</name>
</gene>
<name>A0AAW3JT56_9FIRM</name>
<dbReference type="EMBL" id="LLKB01000005">
    <property type="protein sequence ID" value="KQC85560.1"/>
    <property type="molecule type" value="Genomic_DNA"/>
</dbReference>
<protein>
    <submittedName>
        <fullName evidence="2">Uncharacterized protein</fullName>
    </submittedName>
</protein>
<keyword evidence="1" id="KW-0472">Membrane</keyword>
<evidence type="ECO:0000256" key="1">
    <source>
        <dbReference type="SAM" id="Phobius"/>
    </source>
</evidence>
<keyword evidence="1" id="KW-0812">Transmembrane</keyword>